<comment type="caution">
    <text evidence="2">The sequence shown here is derived from an EMBL/GenBank/DDBJ whole genome shotgun (WGS) entry which is preliminary data.</text>
</comment>
<dbReference type="EMBL" id="JAUQUR010000002">
    <property type="protein sequence ID" value="MDX4069248.1"/>
    <property type="molecule type" value="Genomic_DNA"/>
</dbReference>
<dbReference type="InterPro" id="IPR051396">
    <property type="entry name" value="Bact_Antivir_Def_Nuclease"/>
</dbReference>
<dbReference type="AlphaFoldDB" id="A0AAW9DAF2"/>
<dbReference type="PANTHER" id="PTHR43581">
    <property type="entry name" value="ATP/GTP PHOSPHATASE"/>
    <property type="match status" value="1"/>
</dbReference>
<dbReference type="Proteomes" id="UP001283691">
    <property type="component" value="Unassembled WGS sequence"/>
</dbReference>
<evidence type="ECO:0000259" key="1">
    <source>
        <dbReference type="Pfam" id="PF13175"/>
    </source>
</evidence>
<dbReference type="Gene3D" id="3.40.50.300">
    <property type="entry name" value="P-loop containing nucleotide triphosphate hydrolases"/>
    <property type="match status" value="1"/>
</dbReference>
<feature type="domain" description="Endonuclease GajA/Old nuclease/RecF-like AAA" evidence="1">
    <location>
        <begin position="1"/>
        <end position="367"/>
    </location>
</feature>
<protein>
    <submittedName>
        <fullName evidence="2">AAA family ATPase</fullName>
    </submittedName>
</protein>
<name>A0AAW9DAF2_9BACT</name>
<dbReference type="Pfam" id="PF13175">
    <property type="entry name" value="AAA_15"/>
    <property type="match status" value="1"/>
</dbReference>
<reference evidence="2" key="2">
    <citation type="submission" date="2023-07" db="EMBL/GenBank/DDBJ databases">
        <authorList>
            <person name="Zhang M."/>
            <person name="Zhou G."/>
        </authorList>
    </citation>
    <scope>NUCLEOTIDE SEQUENCE</scope>
    <source>
        <strain evidence="2">BJSY19SF1-2</strain>
    </source>
</reference>
<dbReference type="RefSeq" id="WP_319047978.1">
    <property type="nucleotide sequence ID" value="NZ_JAUQUR010000002.1"/>
</dbReference>
<sequence length="605" mass="70312">MILKKIEIKNFKSIKEIDFEIKKHGDSYTNFLLGVNEAGKSNILQAISFMDTPKEKFNFSILHNQKIEDEEIVNLDFHLEFEKDEAYLDDIRKLCLNGNLLDFEIKNIHKNIFLEKSKNIFDEYYYFDVNINSNVYIKMNSSKKIEIAKDNDVISSFELLDVNNFEIYFGTILYNILNKYEPKASYWKPSDEYLISSSIDLKTFKTNINSNIPLKNIFVLSNYDTQEKISAKIDEILLSDKKRSKLQSELTDNTTEYIKNIWKHSISFLIEISETGNLTIFVKDDGKNNKHERYSMSDRSEGFKQFISLILSLSIETKKNNQSKRLIIIDEPENHLHPSGIRDLSKELISIGKNNYLFVSTHSPYMIDHKHKERHIIIKKDSHANTIKKEIREEIDLRDDEVLSQAFGMNVYKDLLNTKRLLLEGASDKIILSKAFKANELDYGITNGKGSNIVNIASLFNDEDISILVIVDDDDDGMKYKEDILKIKGVYNNNNVFTLRDLVGDIVPKGTIEDCLGKNYIQSKFNSEFKIKFDKDSDLELKEDEPFMSQIKLYLQRDKIDKNEINAFIEDLKIVISEDIEIKGTTLNTRFPLLDQLVSKIKEKI</sequence>
<dbReference type="InterPro" id="IPR041685">
    <property type="entry name" value="AAA_GajA/Old/RecF-like"/>
</dbReference>
<evidence type="ECO:0000313" key="2">
    <source>
        <dbReference type="EMBL" id="MDX4069248.1"/>
    </source>
</evidence>
<gene>
    <name evidence="2" type="ORF">Q6A80_05855</name>
</gene>
<reference evidence="2" key="1">
    <citation type="journal article" date="2023" name="Front. Microbiol.">
        <title>Genomic diversity and taxonomic marker for Arcobacter species.</title>
        <authorList>
            <person name="Zhou G."/>
            <person name="Gu Y."/>
            <person name="Wang H."/>
            <person name="Chen X."/>
            <person name="Zhang X."/>
            <person name="Shao Z."/>
            <person name="Yan X."/>
            <person name="Zhang J."/>
            <person name="Zhang M."/>
        </authorList>
    </citation>
    <scope>NUCLEOTIDE SEQUENCE</scope>
    <source>
        <strain evidence="2">BJSY19SF1-2</strain>
    </source>
</reference>
<accession>A0AAW9DAF2</accession>
<dbReference type="PANTHER" id="PTHR43581:SF2">
    <property type="entry name" value="EXCINUCLEASE ATPASE SUBUNIT"/>
    <property type="match status" value="1"/>
</dbReference>
<organism evidence="2 3">
    <name type="scientific">Aliarcobacter skirrowii</name>
    <dbReference type="NCBI Taxonomy" id="28200"/>
    <lineage>
        <taxon>Bacteria</taxon>
        <taxon>Pseudomonadati</taxon>
        <taxon>Campylobacterota</taxon>
        <taxon>Epsilonproteobacteria</taxon>
        <taxon>Campylobacterales</taxon>
        <taxon>Arcobacteraceae</taxon>
        <taxon>Aliarcobacter</taxon>
    </lineage>
</organism>
<dbReference type="InterPro" id="IPR027417">
    <property type="entry name" value="P-loop_NTPase"/>
</dbReference>
<dbReference type="SUPFAM" id="SSF52540">
    <property type="entry name" value="P-loop containing nucleoside triphosphate hydrolases"/>
    <property type="match status" value="1"/>
</dbReference>
<evidence type="ECO:0000313" key="3">
    <source>
        <dbReference type="Proteomes" id="UP001283691"/>
    </source>
</evidence>
<proteinExistence type="predicted"/>